<sequence length="336" mass="37098">MGLIYSDGVRAMPLSDIDVLHALSEPVLQKMDFTVDGLHIRGEAYRKIFELIRDEQILVVVGDNPGLATYDPGSDTLTTQKGDSPPDLFNRSILIHECTHAIRDMEYVKMTAKSNEAAAYLAQATYLALSSAQPTIPAGWGVVEAALKLARSFDLDSAPGARRRIRYEDILSLVKRLNDHPGYHSDSVKMATSNGISAKAPKHLRVETVEETSGRGQHSRSVGYRVPGDVLFGFDSYLIRPGAEQALREAAEFIKQDVPPRSRVYIIGHTDSTGDPSYNNWLSEKRAKAVADWFVKEKLFERAQLSAGGEGASQPVAPNTTEEGRKKNRRVDLMVM</sequence>
<organism evidence="7 8">
    <name type="scientific">Kumtagia ephedrae</name>
    <dbReference type="NCBI Taxonomy" id="2116701"/>
    <lineage>
        <taxon>Bacteria</taxon>
        <taxon>Pseudomonadati</taxon>
        <taxon>Pseudomonadota</taxon>
        <taxon>Alphaproteobacteria</taxon>
        <taxon>Hyphomicrobiales</taxon>
        <taxon>Phyllobacteriaceae</taxon>
        <taxon>Kumtagia</taxon>
    </lineage>
</organism>
<protein>
    <recommendedName>
        <fullName evidence="6">OmpA-like domain-containing protein</fullName>
    </recommendedName>
</protein>
<evidence type="ECO:0000256" key="1">
    <source>
        <dbReference type="ARBA" id="ARBA00004442"/>
    </source>
</evidence>
<comment type="subcellular location">
    <subcellularLocation>
        <location evidence="1">Cell outer membrane</location>
    </subcellularLocation>
</comment>
<feature type="domain" description="OmpA-like" evidence="6">
    <location>
        <begin position="219"/>
        <end position="336"/>
    </location>
</feature>
<dbReference type="CDD" id="cd07185">
    <property type="entry name" value="OmpA_C-like"/>
    <property type="match status" value="1"/>
</dbReference>
<evidence type="ECO:0000256" key="3">
    <source>
        <dbReference type="ARBA" id="ARBA00023237"/>
    </source>
</evidence>
<evidence type="ECO:0000256" key="5">
    <source>
        <dbReference type="SAM" id="MobiDB-lite"/>
    </source>
</evidence>
<proteinExistence type="predicted"/>
<accession>A0A2P7RKM4</accession>
<keyword evidence="2 4" id="KW-0472">Membrane</keyword>
<evidence type="ECO:0000313" key="8">
    <source>
        <dbReference type="Proteomes" id="UP000241229"/>
    </source>
</evidence>
<dbReference type="GO" id="GO:0009279">
    <property type="term" value="C:cell outer membrane"/>
    <property type="evidence" value="ECO:0007669"/>
    <property type="project" value="UniProtKB-SubCell"/>
</dbReference>
<keyword evidence="3" id="KW-0998">Cell outer membrane</keyword>
<gene>
    <name evidence="7" type="ORF">C7I84_28160</name>
</gene>
<evidence type="ECO:0000256" key="4">
    <source>
        <dbReference type="PROSITE-ProRule" id="PRU00473"/>
    </source>
</evidence>
<dbReference type="Pfam" id="PF00691">
    <property type="entry name" value="OmpA"/>
    <property type="match status" value="1"/>
</dbReference>
<dbReference type="EMBL" id="PXYK01000047">
    <property type="protein sequence ID" value="PSJ50778.1"/>
    <property type="molecule type" value="Genomic_DNA"/>
</dbReference>
<comment type="caution">
    <text evidence="7">The sequence shown here is derived from an EMBL/GenBank/DDBJ whole genome shotgun (WGS) entry which is preliminary data.</text>
</comment>
<name>A0A2P7RKM4_9HYPH</name>
<dbReference type="PROSITE" id="PS51123">
    <property type="entry name" value="OMPA_2"/>
    <property type="match status" value="1"/>
</dbReference>
<dbReference type="InterPro" id="IPR036737">
    <property type="entry name" value="OmpA-like_sf"/>
</dbReference>
<dbReference type="PRINTS" id="PR01021">
    <property type="entry name" value="OMPADOMAIN"/>
</dbReference>
<dbReference type="Proteomes" id="UP000241229">
    <property type="component" value="Unassembled WGS sequence"/>
</dbReference>
<dbReference type="InterPro" id="IPR050330">
    <property type="entry name" value="Bact_OuterMem_StrucFunc"/>
</dbReference>
<evidence type="ECO:0000256" key="2">
    <source>
        <dbReference type="ARBA" id="ARBA00023136"/>
    </source>
</evidence>
<dbReference type="PANTHER" id="PTHR30329">
    <property type="entry name" value="STATOR ELEMENT OF FLAGELLAR MOTOR COMPLEX"/>
    <property type="match status" value="1"/>
</dbReference>
<evidence type="ECO:0000313" key="7">
    <source>
        <dbReference type="EMBL" id="PSJ50778.1"/>
    </source>
</evidence>
<dbReference type="Gene3D" id="3.30.1330.60">
    <property type="entry name" value="OmpA-like domain"/>
    <property type="match status" value="1"/>
</dbReference>
<keyword evidence="8" id="KW-1185">Reference proteome</keyword>
<evidence type="ECO:0000259" key="6">
    <source>
        <dbReference type="PROSITE" id="PS51123"/>
    </source>
</evidence>
<dbReference type="AlphaFoldDB" id="A0A2P7RKM4"/>
<dbReference type="InterPro" id="IPR006665">
    <property type="entry name" value="OmpA-like"/>
</dbReference>
<dbReference type="SUPFAM" id="SSF103088">
    <property type="entry name" value="OmpA-like"/>
    <property type="match status" value="1"/>
</dbReference>
<reference evidence="7 8" key="1">
    <citation type="submission" date="2018-03" db="EMBL/GenBank/DDBJ databases">
        <title>The draft genome of Mesorhizobium sp. 6GN-30.</title>
        <authorList>
            <person name="Liu L."/>
            <person name="Li L."/>
            <person name="Wang T."/>
            <person name="Zhang X."/>
            <person name="Liang L."/>
        </authorList>
    </citation>
    <scope>NUCLEOTIDE SEQUENCE [LARGE SCALE GENOMIC DNA]</scope>
    <source>
        <strain evidence="7 8">6GN30</strain>
    </source>
</reference>
<dbReference type="PANTHER" id="PTHR30329:SF21">
    <property type="entry name" value="LIPOPROTEIN YIAD-RELATED"/>
    <property type="match status" value="1"/>
</dbReference>
<feature type="region of interest" description="Disordered" evidence="5">
    <location>
        <begin position="306"/>
        <end position="336"/>
    </location>
</feature>
<dbReference type="InterPro" id="IPR006664">
    <property type="entry name" value="OMP_bac"/>
</dbReference>